<dbReference type="InterPro" id="IPR046947">
    <property type="entry name" value="LytR-like"/>
</dbReference>
<gene>
    <name evidence="4" type="ORF">IQ37_15565</name>
</gene>
<evidence type="ECO:0000256" key="1">
    <source>
        <dbReference type="PROSITE-ProRule" id="PRU00169"/>
    </source>
</evidence>
<evidence type="ECO:0000313" key="5">
    <source>
        <dbReference type="Proteomes" id="UP000028709"/>
    </source>
</evidence>
<dbReference type="PANTHER" id="PTHR37299">
    <property type="entry name" value="TRANSCRIPTIONAL REGULATOR-RELATED"/>
    <property type="match status" value="1"/>
</dbReference>
<evidence type="ECO:0000259" key="2">
    <source>
        <dbReference type="PROSITE" id="PS50110"/>
    </source>
</evidence>
<dbReference type="Proteomes" id="UP000028709">
    <property type="component" value="Unassembled WGS sequence"/>
</dbReference>
<dbReference type="InterPro" id="IPR001789">
    <property type="entry name" value="Sig_transdc_resp-reg_receiver"/>
</dbReference>
<dbReference type="AlphaFoldDB" id="A0A086AWQ3"/>
<dbReference type="InterPro" id="IPR007492">
    <property type="entry name" value="LytTR_DNA-bd_dom"/>
</dbReference>
<evidence type="ECO:0000259" key="3">
    <source>
        <dbReference type="PROSITE" id="PS50930"/>
    </source>
</evidence>
<dbReference type="SMART" id="SM00850">
    <property type="entry name" value="LytTR"/>
    <property type="match status" value="1"/>
</dbReference>
<dbReference type="Pfam" id="PF04397">
    <property type="entry name" value="LytTR"/>
    <property type="match status" value="1"/>
</dbReference>
<evidence type="ECO:0008006" key="6">
    <source>
        <dbReference type="Google" id="ProtNLM"/>
    </source>
</evidence>
<dbReference type="Gene3D" id="3.40.50.2300">
    <property type="match status" value="1"/>
</dbReference>
<dbReference type="EMBL" id="JPRJ01000035">
    <property type="protein sequence ID" value="KFF21117.1"/>
    <property type="molecule type" value="Genomic_DNA"/>
</dbReference>
<dbReference type="STRING" id="558152.IQ37_15565"/>
<dbReference type="InterPro" id="IPR011006">
    <property type="entry name" value="CheY-like_superfamily"/>
</dbReference>
<dbReference type="KEGG" id="cpip:CJF12_03685"/>
<dbReference type="PANTHER" id="PTHR37299:SF1">
    <property type="entry name" value="STAGE 0 SPORULATION PROTEIN A HOMOLOG"/>
    <property type="match status" value="1"/>
</dbReference>
<proteinExistence type="predicted"/>
<dbReference type="SUPFAM" id="SSF52172">
    <property type="entry name" value="CheY-like"/>
    <property type="match status" value="1"/>
</dbReference>
<dbReference type="Gene3D" id="2.40.50.1020">
    <property type="entry name" value="LytTr DNA-binding domain"/>
    <property type="match status" value="1"/>
</dbReference>
<dbReference type="RefSeq" id="WP_034686562.1">
    <property type="nucleotide sequence ID" value="NZ_CP023049.2"/>
</dbReference>
<dbReference type="PROSITE" id="PS50110">
    <property type="entry name" value="RESPONSE_REGULATORY"/>
    <property type="match status" value="1"/>
</dbReference>
<feature type="domain" description="HTH LytTR-type" evidence="3">
    <location>
        <begin position="145"/>
        <end position="251"/>
    </location>
</feature>
<comment type="caution">
    <text evidence="4">The sequence shown here is derived from an EMBL/GenBank/DDBJ whole genome shotgun (WGS) entry which is preliminary data.</text>
</comment>
<dbReference type="PROSITE" id="PS50930">
    <property type="entry name" value="HTH_LYTTR"/>
    <property type="match status" value="1"/>
</dbReference>
<dbReference type="SMART" id="SM00448">
    <property type="entry name" value="REC"/>
    <property type="match status" value="1"/>
</dbReference>
<keyword evidence="1" id="KW-0597">Phosphoprotein</keyword>
<accession>A0A086AWQ3</accession>
<name>A0A086AWQ3_9FLAO</name>
<sequence>MMKIVLIEDEDLNAEQLLFYIRKYDPAINVSAILKSNKEIKEWFTKNQAPSLVFCDIKLLDGNVFSSLHSNLITCPIIFTTAFNDFYQEAFDSNGIAYLLKPISFKSFELAMDKFKRLTPAYEAIDWLSISSVIKKISTQYKERLLIKTNTGTLLLEVKNIMYISTNSGVCQATDHKGRSYEFRQKLSDLADDLDPDIFFQINRGEIININFIELIEPYFNDRLSIKIINHSKRLVTSAAVTPEFRKWIER</sequence>
<dbReference type="GO" id="GO:0003677">
    <property type="term" value="F:DNA binding"/>
    <property type="evidence" value="ECO:0007669"/>
    <property type="project" value="InterPro"/>
</dbReference>
<protein>
    <recommendedName>
        <fullName evidence="6">LytTR family transcriptional regulator</fullName>
    </recommendedName>
</protein>
<feature type="modified residue" description="4-aspartylphosphate" evidence="1">
    <location>
        <position position="56"/>
    </location>
</feature>
<reference evidence="4 5" key="1">
    <citation type="submission" date="2014-07" db="EMBL/GenBank/DDBJ databases">
        <title>Genome of Chryseobacterium piperi CTM.</title>
        <authorList>
            <person name="Pipes S.E."/>
            <person name="Stropko S.J."/>
            <person name="Newman J.D."/>
        </authorList>
    </citation>
    <scope>NUCLEOTIDE SEQUENCE [LARGE SCALE GENOMIC DNA]</scope>
    <source>
        <strain evidence="4 5">CTM</strain>
    </source>
</reference>
<organism evidence="4 5">
    <name type="scientific">Chryseobacterium piperi</name>
    <dbReference type="NCBI Taxonomy" id="558152"/>
    <lineage>
        <taxon>Bacteria</taxon>
        <taxon>Pseudomonadati</taxon>
        <taxon>Bacteroidota</taxon>
        <taxon>Flavobacteriia</taxon>
        <taxon>Flavobacteriales</taxon>
        <taxon>Weeksellaceae</taxon>
        <taxon>Chryseobacterium group</taxon>
        <taxon>Chryseobacterium</taxon>
    </lineage>
</organism>
<dbReference type="GO" id="GO:0000156">
    <property type="term" value="F:phosphorelay response regulator activity"/>
    <property type="evidence" value="ECO:0007669"/>
    <property type="project" value="InterPro"/>
</dbReference>
<feature type="domain" description="Response regulatory" evidence="2">
    <location>
        <begin position="3"/>
        <end position="116"/>
    </location>
</feature>
<dbReference type="OrthoDB" id="2168082at2"/>
<evidence type="ECO:0000313" key="4">
    <source>
        <dbReference type="EMBL" id="KFF21117.1"/>
    </source>
</evidence>
<dbReference type="eggNOG" id="COG3279">
    <property type="taxonomic scope" value="Bacteria"/>
</dbReference>
<keyword evidence="5" id="KW-1185">Reference proteome</keyword>